<keyword evidence="3" id="KW-1185">Reference proteome</keyword>
<evidence type="ECO:0000313" key="2">
    <source>
        <dbReference type="EMBL" id="KAK2662030.1"/>
    </source>
</evidence>
<evidence type="ECO:0000313" key="3">
    <source>
        <dbReference type="Proteomes" id="UP001280121"/>
    </source>
</evidence>
<reference evidence="2" key="1">
    <citation type="journal article" date="2023" name="Plant J.">
        <title>Genome sequences and population genomics provide insights into the demographic history, inbreeding, and mutation load of two 'living fossil' tree species of Dipteronia.</title>
        <authorList>
            <person name="Feng Y."/>
            <person name="Comes H.P."/>
            <person name="Chen J."/>
            <person name="Zhu S."/>
            <person name="Lu R."/>
            <person name="Zhang X."/>
            <person name="Li P."/>
            <person name="Qiu J."/>
            <person name="Olsen K.M."/>
            <person name="Qiu Y."/>
        </authorList>
    </citation>
    <scope>NUCLEOTIDE SEQUENCE</scope>
    <source>
        <strain evidence="2">KIB01</strain>
    </source>
</reference>
<comment type="caution">
    <text evidence="2">The sequence shown here is derived from an EMBL/GenBank/DDBJ whole genome shotgun (WGS) entry which is preliminary data.</text>
</comment>
<protein>
    <submittedName>
        <fullName evidence="2">Uncharacterized protein</fullName>
    </submittedName>
</protein>
<proteinExistence type="predicted"/>
<dbReference type="Proteomes" id="UP001280121">
    <property type="component" value="Unassembled WGS sequence"/>
</dbReference>
<accession>A0AAD9XMQ2</accession>
<dbReference type="AlphaFoldDB" id="A0AAD9XMQ2"/>
<evidence type="ECO:0000256" key="1">
    <source>
        <dbReference type="SAM" id="MobiDB-lite"/>
    </source>
</evidence>
<feature type="region of interest" description="Disordered" evidence="1">
    <location>
        <begin position="82"/>
        <end position="124"/>
    </location>
</feature>
<gene>
    <name evidence="2" type="ORF">Ddye_000604</name>
</gene>
<dbReference type="EMBL" id="JANJYI010000001">
    <property type="protein sequence ID" value="KAK2662030.1"/>
    <property type="molecule type" value="Genomic_DNA"/>
</dbReference>
<organism evidence="2 3">
    <name type="scientific">Dipteronia dyeriana</name>
    <dbReference type="NCBI Taxonomy" id="168575"/>
    <lineage>
        <taxon>Eukaryota</taxon>
        <taxon>Viridiplantae</taxon>
        <taxon>Streptophyta</taxon>
        <taxon>Embryophyta</taxon>
        <taxon>Tracheophyta</taxon>
        <taxon>Spermatophyta</taxon>
        <taxon>Magnoliopsida</taxon>
        <taxon>eudicotyledons</taxon>
        <taxon>Gunneridae</taxon>
        <taxon>Pentapetalae</taxon>
        <taxon>rosids</taxon>
        <taxon>malvids</taxon>
        <taxon>Sapindales</taxon>
        <taxon>Sapindaceae</taxon>
        <taxon>Hippocastanoideae</taxon>
        <taxon>Acereae</taxon>
        <taxon>Dipteronia</taxon>
    </lineage>
</organism>
<feature type="compositionally biased region" description="Basic residues" evidence="1">
    <location>
        <begin position="115"/>
        <end position="124"/>
    </location>
</feature>
<sequence>MPCLIFALEVIPELAKEVGVWMVTDLTPRILKWELTKQPKGKKLAKIFKARMFVLKELVSTPAERRAPYYACLDDGGPCGISGTDRTIDSEGSKPAAGGLRPSDSEGYQTDPQRERHRHRHRRV</sequence>
<name>A0AAD9XMQ2_9ROSI</name>